<organism evidence="1 2">
    <name type="scientific">Nocardia halotolerans</name>
    <dbReference type="NCBI Taxonomy" id="1755878"/>
    <lineage>
        <taxon>Bacteria</taxon>
        <taxon>Bacillati</taxon>
        <taxon>Actinomycetota</taxon>
        <taxon>Actinomycetes</taxon>
        <taxon>Mycobacteriales</taxon>
        <taxon>Nocardiaceae</taxon>
        <taxon>Nocardia</taxon>
    </lineage>
</organism>
<dbReference type="EMBL" id="JBHSDL010000005">
    <property type="protein sequence ID" value="MFC4373418.1"/>
    <property type="molecule type" value="Genomic_DNA"/>
</dbReference>
<keyword evidence="2" id="KW-1185">Reference proteome</keyword>
<dbReference type="RefSeq" id="WP_378556253.1">
    <property type="nucleotide sequence ID" value="NZ_JBHSDL010000005.1"/>
</dbReference>
<name>A0ABV8VDJ7_9NOCA</name>
<comment type="caution">
    <text evidence="1">The sequence shown here is derived from an EMBL/GenBank/DDBJ whole genome shotgun (WGS) entry which is preliminary data.</text>
</comment>
<sequence length="100" mass="11577">MTDQPLRIPLTELRRSIDLLMDHLEATADGGTIQVHRDYFWSISQEEMYDLTQTPVDLTLGQLSWSWAHLMDLRADPDRAIGYHLVWLSEVLRAVGQQMP</sequence>
<protein>
    <submittedName>
        <fullName evidence="1">Uncharacterized protein</fullName>
    </submittedName>
</protein>
<gene>
    <name evidence="1" type="ORF">ACFO5K_04840</name>
</gene>
<accession>A0ABV8VDJ7</accession>
<proteinExistence type="predicted"/>
<reference evidence="2" key="1">
    <citation type="journal article" date="2019" name="Int. J. Syst. Evol. Microbiol.">
        <title>The Global Catalogue of Microorganisms (GCM) 10K type strain sequencing project: providing services to taxonomists for standard genome sequencing and annotation.</title>
        <authorList>
            <consortium name="The Broad Institute Genomics Platform"/>
            <consortium name="The Broad Institute Genome Sequencing Center for Infectious Disease"/>
            <person name="Wu L."/>
            <person name="Ma J."/>
        </authorList>
    </citation>
    <scope>NUCLEOTIDE SEQUENCE [LARGE SCALE GENOMIC DNA]</scope>
    <source>
        <strain evidence="2">IBRC-M 10490</strain>
    </source>
</reference>
<evidence type="ECO:0000313" key="2">
    <source>
        <dbReference type="Proteomes" id="UP001595844"/>
    </source>
</evidence>
<evidence type="ECO:0000313" key="1">
    <source>
        <dbReference type="EMBL" id="MFC4373418.1"/>
    </source>
</evidence>
<dbReference type="Proteomes" id="UP001595844">
    <property type="component" value="Unassembled WGS sequence"/>
</dbReference>